<dbReference type="GO" id="GO:0016787">
    <property type="term" value="F:hydrolase activity"/>
    <property type="evidence" value="ECO:0007669"/>
    <property type="project" value="UniProtKB-KW"/>
</dbReference>
<feature type="binding site" evidence="3">
    <location>
        <position position="163"/>
    </location>
    <ligand>
        <name>Mg(2+)</name>
        <dbReference type="ChEBI" id="CHEBI:18420"/>
        <label>1</label>
    </ligand>
</feature>
<keyword evidence="2 4" id="KW-0378">Hydrolase</keyword>
<dbReference type="STRING" id="1189621.A3SI_09058"/>
<reference evidence="4 5" key="1">
    <citation type="submission" date="2012-05" db="EMBL/GenBank/DDBJ databases">
        <title>Genome sequence of Nitritalea halalkaliphila LW7.</title>
        <authorList>
            <person name="Jangir P.K."/>
            <person name="Singh A."/>
            <person name="Shivaji S."/>
            <person name="Sharma R."/>
        </authorList>
    </citation>
    <scope>NUCLEOTIDE SEQUENCE [LARGE SCALE GENOMIC DNA]</scope>
    <source>
        <strain evidence="4 5">LW7</strain>
    </source>
</reference>
<dbReference type="Proteomes" id="UP000005551">
    <property type="component" value="Unassembled WGS sequence"/>
</dbReference>
<keyword evidence="5" id="KW-1185">Reference proteome</keyword>
<evidence type="ECO:0000256" key="3">
    <source>
        <dbReference type="PIRSR" id="PIRSR605502-1"/>
    </source>
</evidence>
<gene>
    <name evidence="4" type="ORF">A3SI_09058</name>
</gene>
<comment type="similarity">
    <text evidence="1">Belongs to the ADP-ribosylglycohydrolase family.</text>
</comment>
<dbReference type="PANTHER" id="PTHR16222">
    <property type="entry name" value="ADP-RIBOSYLGLYCOHYDROLASE"/>
    <property type="match status" value="1"/>
</dbReference>
<feature type="binding site" evidence="3">
    <location>
        <position position="164"/>
    </location>
    <ligand>
        <name>Mg(2+)</name>
        <dbReference type="ChEBI" id="CHEBI:18420"/>
        <label>1</label>
    </ligand>
</feature>
<protein>
    <submittedName>
        <fullName evidence="4">ADP-ribosylglycohydrolase</fullName>
    </submittedName>
</protein>
<organism evidence="4 5">
    <name type="scientific">Nitritalea halalkaliphila LW7</name>
    <dbReference type="NCBI Taxonomy" id="1189621"/>
    <lineage>
        <taxon>Bacteria</taxon>
        <taxon>Pseudomonadati</taxon>
        <taxon>Bacteroidota</taxon>
        <taxon>Cytophagia</taxon>
        <taxon>Cytophagales</taxon>
        <taxon>Cyclobacteriaceae</taxon>
        <taxon>Nitritalea</taxon>
    </lineage>
</organism>
<dbReference type="AlphaFoldDB" id="I5C454"/>
<dbReference type="InterPro" id="IPR005502">
    <property type="entry name" value="Ribosyl_crysJ1"/>
</dbReference>
<evidence type="ECO:0000256" key="2">
    <source>
        <dbReference type="ARBA" id="ARBA00022801"/>
    </source>
</evidence>
<dbReference type="SUPFAM" id="SSF101478">
    <property type="entry name" value="ADP-ribosylglycohydrolase"/>
    <property type="match status" value="1"/>
</dbReference>
<dbReference type="Gene3D" id="1.10.4080.10">
    <property type="entry name" value="ADP-ribosylation/Crystallin J1"/>
    <property type="match status" value="1"/>
</dbReference>
<evidence type="ECO:0000313" key="5">
    <source>
        <dbReference type="Proteomes" id="UP000005551"/>
    </source>
</evidence>
<keyword evidence="3" id="KW-0479">Metal-binding</keyword>
<dbReference type="InterPro" id="IPR036705">
    <property type="entry name" value="Ribosyl_crysJ1_sf"/>
</dbReference>
<evidence type="ECO:0000256" key="1">
    <source>
        <dbReference type="ARBA" id="ARBA00010702"/>
    </source>
</evidence>
<feature type="non-terminal residue" evidence="4">
    <location>
        <position position="235"/>
    </location>
</feature>
<keyword evidence="3" id="KW-0460">Magnesium</keyword>
<dbReference type="GO" id="GO:0046872">
    <property type="term" value="F:metal ion binding"/>
    <property type="evidence" value="ECO:0007669"/>
    <property type="project" value="UniProtKB-KW"/>
</dbReference>
<comment type="cofactor">
    <cofactor evidence="3">
        <name>Mg(2+)</name>
        <dbReference type="ChEBI" id="CHEBI:18420"/>
    </cofactor>
    <text evidence="3">Binds 2 magnesium ions per subunit.</text>
</comment>
<evidence type="ECO:0000313" key="4">
    <source>
        <dbReference type="EMBL" id="EIM76606.1"/>
    </source>
</evidence>
<dbReference type="PANTHER" id="PTHR16222:SF24">
    <property type="entry name" value="ADP-RIBOSYLHYDROLASE ARH3"/>
    <property type="match status" value="1"/>
</dbReference>
<proteinExistence type="inferred from homology"/>
<accession>I5C454</accession>
<sequence>MWIASKNGFFSIVQHREDPEQVLVRARVKKDLAEIFPENRILHTPSADYHWRVYASKQELGELLLGQVAALDYPNFKGKIAEIPSQADKSEAYHRIWTVMHAYGRQLFDRKNVYQGCLLGGAIGDALGAPIEFMSFARIQDRYGAGGIRGYVEFAEGQGAFTDDTQMTLFTAEGLLRAQHRGMQRGIRGAEVTIVHHSYLRWLHTQGVPLKEMPAQGVYDPAGGWLLRRRAKATR</sequence>
<name>I5C454_9BACT</name>
<dbReference type="Pfam" id="PF03747">
    <property type="entry name" value="ADP_ribosyl_GH"/>
    <property type="match status" value="1"/>
</dbReference>
<dbReference type="InterPro" id="IPR050792">
    <property type="entry name" value="ADP-ribosylglycohydrolase"/>
</dbReference>
<comment type="caution">
    <text evidence="4">The sequence shown here is derived from an EMBL/GenBank/DDBJ whole genome shotgun (WGS) entry which is preliminary data.</text>
</comment>
<feature type="binding site" evidence="3">
    <location>
        <position position="162"/>
    </location>
    <ligand>
        <name>Mg(2+)</name>
        <dbReference type="ChEBI" id="CHEBI:18420"/>
        <label>1</label>
    </ligand>
</feature>
<dbReference type="EMBL" id="AJYA01000019">
    <property type="protein sequence ID" value="EIM76606.1"/>
    <property type="molecule type" value="Genomic_DNA"/>
</dbReference>